<dbReference type="InterPro" id="IPR016439">
    <property type="entry name" value="Lag1/Lac1-like"/>
</dbReference>
<feature type="domain" description="TLC" evidence="9">
    <location>
        <begin position="1"/>
        <end position="194"/>
    </location>
</feature>
<comment type="subcellular location">
    <subcellularLocation>
        <location evidence="1">Membrane</location>
        <topology evidence="1">Multi-pass membrane protein</topology>
    </subcellularLocation>
</comment>
<dbReference type="GO" id="GO:0046513">
    <property type="term" value="P:ceramide biosynthetic process"/>
    <property type="evidence" value="ECO:0007669"/>
    <property type="project" value="InterPro"/>
</dbReference>
<feature type="non-terminal residue" evidence="10">
    <location>
        <position position="1"/>
    </location>
</feature>
<organism evidence="10 11">
    <name type="scientific">Lunasporangiospora selenospora</name>
    <dbReference type="NCBI Taxonomy" id="979761"/>
    <lineage>
        <taxon>Eukaryota</taxon>
        <taxon>Fungi</taxon>
        <taxon>Fungi incertae sedis</taxon>
        <taxon>Mucoromycota</taxon>
        <taxon>Mortierellomycotina</taxon>
        <taxon>Mortierellomycetes</taxon>
        <taxon>Mortierellales</taxon>
        <taxon>Mortierellaceae</taxon>
        <taxon>Lunasporangiospora</taxon>
    </lineage>
</organism>
<proteinExistence type="inferred from homology"/>
<evidence type="ECO:0000256" key="7">
    <source>
        <dbReference type="SAM" id="MobiDB-lite"/>
    </source>
</evidence>
<dbReference type="GO" id="GO:0016020">
    <property type="term" value="C:membrane"/>
    <property type="evidence" value="ECO:0007669"/>
    <property type="project" value="UniProtKB-SubCell"/>
</dbReference>
<dbReference type="PIRSF" id="PIRSF005225">
    <property type="entry name" value="LAG1_LAC1"/>
    <property type="match status" value="1"/>
</dbReference>
<evidence type="ECO:0000256" key="3">
    <source>
        <dbReference type="ARBA" id="ARBA00022692"/>
    </source>
</evidence>
<feature type="region of interest" description="Disordered" evidence="7">
    <location>
        <begin position="200"/>
        <end position="219"/>
    </location>
</feature>
<reference evidence="10" key="1">
    <citation type="journal article" date="2020" name="Fungal Divers.">
        <title>Resolving the Mortierellaceae phylogeny through synthesis of multi-gene phylogenetics and phylogenomics.</title>
        <authorList>
            <person name="Vandepol N."/>
            <person name="Liber J."/>
            <person name="Desiro A."/>
            <person name="Na H."/>
            <person name="Kennedy M."/>
            <person name="Barry K."/>
            <person name="Grigoriev I.V."/>
            <person name="Miller A.N."/>
            <person name="O'Donnell K."/>
            <person name="Stajich J.E."/>
            <person name="Bonito G."/>
        </authorList>
    </citation>
    <scope>NUCLEOTIDE SEQUENCE</scope>
    <source>
        <strain evidence="10">KOD1015</strain>
    </source>
</reference>
<dbReference type="SMART" id="SM00724">
    <property type="entry name" value="TLC"/>
    <property type="match status" value="1"/>
</dbReference>
<dbReference type="OrthoDB" id="537032at2759"/>
<dbReference type="AlphaFoldDB" id="A0A9P6FJX5"/>
<dbReference type="PROSITE" id="PS50922">
    <property type="entry name" value="TLC"/>
    <property type="match status" value="1"/>
</dbReference>
<dbReference type="PANTHER" id="PTHR12560">
    <property type="entry name" value="LONGEVITY ASSURANCE FACTOR 1 LAG1"/>
    <property type="match status" value="1"/>
</dbReference>
<dbReference type="PANTHER" id="PTHR12560:SF0">
    <property type="entry name" value="LD18904P"/>
    <property type="match status" value="1"/>
</dbReference>
<evidence type="ECO:0000256" key="4">
    <source>
        <dbReference type="ARBA" id="ARBA00022989"/>
    </source>
</evidence>
<feature type="transmembrane region" description="Helical" evidence="8">
    <location>
        <begin position="132"/>
        <end position="151"/>
    </location>
</feature>
<comment type="caution">
    <text evidence="10">The sequence shown here is derived from an EMBL/GenBank/DDBJ whole genome shotgun (WGS) entry which is preliminary data.</text>
</comment>
<keyword evidence="4 8" id="KW-1133">Transmembrane helix</keyword>
<comment type="similarity">
    <text evidence="2">Belongs to the sphingosine N-acyltransferase family.</text>
</comment>
<feature type="transmembrane region" description="Helical" evidence="8">
    <location>
        <begin position="57"/>
        <end position="76"/>
    </location>
</feature>
<dbReference type="Pfam" id="PF03798">
    <property type="entry name" value="TRAM_LAG1_CLN8"/>
    <property type="match status" value="1"/>
</dbReference>
<dbReference type="InterPro" id="IPR006634">
    <property type="entry name" value="TLC-dom"/>
</dbReference>
<keyword evidence="11" id="KW-1185">Reference proteome</keyword>
<name>A0A9P6FJX5_9FUNG</name>
<protein>
    <submittedName>
        <fullName evidence="10">Sphingosine N-acyltransferase lag1</fullName>
    </submittedName>
</protein>
<sequence length="219" mass="25902">HSPAWNNWYLWFRPAAFFEDYPLTQLPHVMIWTHYVQFGFWLQQVFVLHIEVPRKDFWALLAHHIVTLLLIGGSALSNFWRAGNAVFVVMDVADILLAFSKSMKYLGVKAKICDCFFGVFMVSWLYTRHYMYAYILHGFMFTAYEIIPFEFDIMNGKWYIRELAWLPILGLALLQMLMIYWFALILRIVVKILKGQNAEDERSDDEQEPVVDEKAVTTR</sequence>
<evidence type="ECO:0000256" key="5">
    <source>
        <dbReference type="ARBA" id="ARBA00023136"/>
    </source>
</evidence>
<gene>
    <name evidence="10" type="primary">LAG1_4</name>
    <name evidence="10" type="ORF">BGW38_008421</name>
</gene>
<dbReference type="Proteomes" id="UP000780801">
    <property type="component" value="Unassembled WGS sequence"/>
</dbReference>
<feature type="compositionally biased region" description="Acidic residues" evidence="7">
    <location>
        <begin position="201"/>
        <end position="210"/>
    </location>
</feature>
<evidence type="ECO:0000256" key="8">
    <source>
        <dbReference type="SAM" id="Phobius"/>
    </source>
</evidence>
<accession>A0A9P6FJX5</accession>
<feature type="transmembrane region" description="Helical" evidence="8">
    <location>
        <begin position="163"/>
        <end position="183"/>
    </location>
</feature>
<evidence type="ECO:0000256" key="1">
    <source>
        <dbReference type="ARBA" id="ARBA00004141"/>
    </source>
</evidence>
<evidence type="ECO:0000313" key="11">
    <source>
        <dbReference type="Proteomes" id="UP000780801"/>
    </source>
</evidence>
<dbReference type="GO" id="GO:0050291">
    <property type="term" value="F:sphingosine N-acyltransferase activity"/>
    <property type="evidence" value="ECO:0007669"/>
    <property type="project" value="InterPro"/>
</dbReference>
<evidence type="ECO:0000256" key="2">
    <source>
        <dbReference type="ARBA" id="ARBA00009808"/>
    </source>
</evidence>
<keyword evidence="3 6" id="KW-0812">Transmembrane</keyword>
<dbReference type="EMBL" id="JAABOA010005797">
    <property type="protein sequence ID" value="KAF9573469.1"/>
    <property type="molecule type" value="Genomic_DNA"/>
</dbReference>
<evidence type="ECO:0000256" key="6">
    <source>
        <dbReference type="PROSITE-ProRule" id="PRU00205"/>
    </source>
</evidence>
<evidence type="ECO:0000313" key="10">
    <source>
        <dbReference type="EMBL" id="KAF9573469.1"/>
    </source>
</evidence>
<evidence type="ECO:0000259" key="9">
    <source>
        <dbReference type="PROSITE" id="PS50922"/>
    </source>
</evidence>
<keyword evidence="5 6" id="KW-0472">Membrane</keyword>